<dbReference type="RefSeq" id="WP_145389581.1">
    <property type="nucleotide sequence ID" value="NZ_CP037423.1"/>
</dbReference>
<dbReference type="OrthoDB" id="219710at2"/>
<dbReference type="Gene3D" id="2.130.10.10">
    <property type="entry name" value="YVTN repeat-like/Quinoprotein amine dehydrogenase"/>
    <property type="match status" value="1"/>
</dbReference>
<proteinExistence type="predicted"/>
<name>A0A518HX25_9BACT</name>
<gene>
    <name evidence="1" type="ORF">Enr13x_52940</name>
</gene>
<organism evidence="1 2">
    <name type="scientific">Stieleria neptunia</name>
    <dbReference type="NCBI Taxonomy" id="2527979"/>
    <lineage>
        <taxon>Bacteria</taxon>
        <taxon>Pseudomonadati</taxon>
        <taxon>Planctomycetota</taxon>
        <taxon>Planctomycetia</taxon>
        <taxon>Pirellulales</taxon>
        <taxon>Pirellulaceae</taxon>
        <taxon>Stieleria</taxon>
    </lineage>
</organism>
<reference evidence="1 2" key="1">
    <citation type="submission" date="2019-03" db="EMBL/GenBank/DDBJ databases">
        <title>Deep-cultivation of Planctomycetes and their phenomic and genomic characterization uncovers novel biology.</title>
        <authorList>
            <person name="Wiegand S."/>
            <person name="Jogler M."/>
            <person name="Boedeker C."/>
            <person name="Pinto D."/>
            <person name="Vollmers J."/>
            <person name="Rivas-Marin E."/>
            <person name="Kohn T."/>
            <person name="Peeters S.H."/>
            <person name="Heuer A."/>
            <person name="Rast P."/>
            <person name="Oberbeckmann S."/>
            <person name="Bunk B."/>
            <person name="Jeske O."/>
            <person name="Meyerdierks A."/>
            <person name="Storesund J.E."/>
            <person name="Kallscheuer N."/>
            <person name="Luecker S."/>
            <person name="Lage O.M."/>
            <person name="Pohl T."/>
            <person name="Merkel B.J."/>
            <person name="Hornburger P."/>
            <person name="Mueller R.-W."/>
            <person name="Bruemmer F."/>
            <person name="Labrenz M."/>
            <person name="Spormann A.M."/>
            <person name="Op den Camp H."/>
            <person name="Overmann J."/>
            <person name="Amann R."/>
            <person name="Jetten M.S.M."/>
            <person name="Mascher T."/>
            <person name="Medema M.H."/>
            <person name="Devos D.P."/>
            <person name="Kaster A.-K."/>
            <person name="Ovreas L."/>
            <person name="Rohde M."/>
            <person name="Galperin M.Y."/>
            <person name="Jogler C."/>
        </authorList>
    </citation>
    <scope>NUCLEOTIDE SEQUENCE [LARGE SCALE GENOMIC DNA]</scope>
    <source>
        <strain evidence="1 2">Enr13</strain>
    </source>
</reference>
<dbReference type="Gene3D" id="3.40.50.10610">
    <property type="entry name" value="ABC-type transport auxiliary lipoprotein component"/>
    <property type="match status" value="1"/>
</dbReference>
<dbReference type="EMBL" id="CP037423">
    <property type="protein sequence ID" value="QDV45415.1"/>
    <property type="molecule type" value="Genomic_DNA"/>
</dbReference>
<sequence length="1036" mass="116338">MGRYFRAMRGPAGAMLLIAAGLLATGTLMAQRDDRSQQQWAIIALHPDAGGLADLLTAELSQSPDVTLVERDQIRRVLDELNLQASGLVSRGEATRFGHLSKAMGLVLLGSDSQQKSQPLRVRLIDTRSSVRLLDRVVADASLDDQVDIIRQALLAAAAPLSVSEKQLRFISVMPVLSAEPGNPMHAECDMLTTLLSAEFFRLPEFVVLEREDLERLTAERDVSGIELKWRGATRMLELGLRRNEANTGWIASCRLATPGNGNPQLVEVRCETKNIAELRSKIVAEVLNHVGGEGVAYDADSAEQEAARFDRQVQLFRSASARDREMDAYKMAEAAYALAANRKRFDAVMRHIVDAIEEHANEKQWLSALRLGVRHQELKLADLQKNGSSLIRMMTRMPPEEVRKRMPAPKGFVGVSHYSPSLRATNAQEQALLNEILILRRNYVDLKLRRAKDHPLPTFICLLQKYDLELNHELPDADCVREISELMPSVYRSADEAGIKREMSDPYYRLLFGKMISTLSKLERVRTSRSTTPNWKRSDPQLWLDQLARLDAPLSRLANLRMQLHERGDAGLQAATKLLAEIKTFPLDPTADDTYVDVRLRTPAFYRLPPQQRHEYLLDVLVACESQQDPSQLILHANSFRMYLQRLPEQEMRPIGARIVALLNLEHPTNNPRSRSRAYLLGIASRYAAIDRGRDQLRARRNGADFTLETAPGAWQQYVARTLRPKPTGKAYAIKHVHYDNRKDAVSRGGELILCWGLPWKGMQLERLNLATGKQTPIGKEFKGAPVAFRGVQVCVSPNAIFVASDPPGFTMVTEAFTRTFTKEDGLVEEDIWSMAWWEDRLYIGYKDAFGMFDPETFEFQLLASSLSVEPKNPIDGRGGFFVRQLLTDRAAGCIWMTVQDNANADRTGLWRVNPQTNTFHRLSDRSTQLTAAPGGLLVHNNRAPYLAWLPTGTTTPIELPQFSHASAKTPGPSPKLIRVGEHVISERGGLFTADGTSHQAAVKDHWSLLQFAGDGIVTHYDHLRRTLHLIERKK</sequence>
<dbReference type="Proteomes" id="UP000319004">
    <property type="component" value="Chromosome"/>
</dbReference>
<protein>
    <submittedName>
        <fullName evidence="1">Curli production assembly/transport component CsgG</fullName>
    </submittedName>
</protein>
<evidence type="ECO:0000313" key="1">
    <source>
        <dbReference type="EMBL" id="QDV45415.1"/>
    </source>
</evidence>
<dbReference type="AlphaFoldDB" id="A0A518HX25"/>
<dbReference type="KEGG" id="snep:Enr13x_52940"/>
<dbReference type="InterPro" id="IPR015943">
    <property type="entry name" value="WD40/YVTN_repeat-like_dom_sf"/>
</dbReference>
<keyword evidence="2" id="KW-1185">Reference proteome</keyword>
<accession>A0A518HX25</accession>
<evidence type="ECO:0000313" key="2">
    <source>
        <dbReference type="Proteomes" id="UP000319004"/>
    </source>
</evidence>